<evidence type="ECO:0000313" key="2">
    <source>
        <dbReference type="Proteomes" id="UP000320184"/>
    </source>
</evidence>
<dbReference type="EMBL" id="VBOT01000190">
    <property type="protein sequence ID" value="TMQ47313.1"/>
    <property type="molecule type" value="Genomic_DNA"/>
</dbReference>
<proteinExistence type="predicted"/>
<gene>
    <name evidence="1" type="ORF">E6K73_13850</name>
</gene>
<dbReference type="Proteomes" id="UP000320184">
    <property type="component" value="Unassembled WGS sequence"/>
</dbReference>
<name>A0A538S7E6_UNCEI</name>
<comment type="caution">
    <text evidence="1">The sequence shown here is derived from an EMBL/GenBank/DDBJ whole genome shotgun (WGS) entry which is preliminary data.</text>
</comment>
<accession>A0A538S7E6</accession>
<organism evidence="1 2">
    <name type="scientific">Eiseniibacteriota bacterium</name>
    <dbReference type="NCBI Taxonomy" id="2212470"/>
    <lineage>
        <taxon>Bacteria</taxon>
        <taxon>Candidatus Eiseniibacteriota</taxon>
    </lineage>
</organism>
<reference evidence="1 2" key="1">
    <citation type="journal article" date="2019" name="Nat. Microbiol.">
        <title>Mediterranean grassland soil C-N compound turnover is dependent on rainfall and depth, and is mediated by genomically divergent microorganisms.</title>
        <authorList>
            <person name="Diamond S."/>
            <person name="Andeer P.F."/>
            <person name="Li Z."/>
            <person name="Crits-Christoph A."/>
            <person name="Burstein D."/>
            <person name="Anantharaman K."/>
            <person name="Lane K.R."/>
            <person name="Thomas B.C."/>
            <person name="Pan C."/>
            <person name="Northen T.R."/>
            <person name="Banfield J.F."/>
        </authorList>
    </citation>
    <scope>NUCLEOTIDE SEQUENCE [LARGE SCALE GENOMIC DNA]</scope>
    <source>
        <strain evidence="1">WS_3</strain>
    </source>
</reference>
<dbReference type="AlphaFoldDB" id="A0A538S7E6"/>
<evidence type="ECO:0000313" key="1">
    <source>
        <dbReference type="EMBL" id="TMQ47313.1"/>
    </source>
</evidence>
<protein>
    <submittedName>
        <fullName evidence="1">Uncharacterized protein</fullName>
    </submittedName>
</protein>
<sequence length="66" mass="7377">MLVDVEDRSGRAIRVLSETQRQIIWWDQAEKGQYELDLVMAALEMIAQDLDGLATRARASCAKAVA</sequence>